<feature type="domain" description="Anticodon-binding" evidence="1">
    <location>
        <begin position="9"/>
        <end position="44"/>
    </location>
</feature>
<dbReference type="Gene3D" id="3.40.50.800">
    <property type="entry name" value="Anticodon-binding domain"/>
    <property type="match status" value="1"/>
</dbReference>
<sequence>MPQTLQIITYIEIGIPYIVTVDFDSLIYKKVTLRERHSMAQIRIVATINQTSF</sequence>
<dbReference type="Proteomes" id="UP001642409">
    <property type="component" value="Unassembled WGS sequence"/>
</dbReference>
<name>A0ABP1GG91_9EUKA</name>
<organism evidence="2 3">
    <name type="scientific">Hexamita inflata</name>
    <dbReference type="NCBI Taxonomy" id="28002"/>
    <lineage>
        <taxon>Eukaryota</taxon>
        <taxon>Metamonada</taxon>
        <taxon>Diplomonadida</taxon>
        <taxon>Hexamitidae</taxon>
        <taxon>Hexamitinae</taxon>
        <taxon>Hexamita</taxon>
    </lineage>
</organism>
<accession>A0ABP1GG91</accession>
<gene>
    <name evidence="2" type="ORF">HINF_LOCUS228</name>
</gene>
<proteinExistence type="predicted"/>
<dbReference type="SUPFAM" id="SSF52954">
    <property type="entry name" value="Class II aaRS ABD-related"/>
    <property type="match status" value="1"/>
</dbReference>
<reference evidence="2 3" key="1">
    <citation type="submission" date="2024-07" db="EMBL/GenBank/DDBJ databases">
        <authorList>
            <person name="Akdeniz Z."/>
        </authorList>
    </citation>
    <scope>NUCLEOTIDE SEQUENCE [LARGE SCALE GENOMIC DNA]</scope>
</reference>
<keyword evidence="3" id="KW-1185">Reference proteome</keyword>
<evidence type="ECO:0000313" key="3">
    <source>
        <dbReference type="Proteomes" id="UP001642409"/>
    </source>
</evidence>
<evidence type="ECO:0000259" key="1">
    <source>
        <dbReference type="Pfam" id="PF03129"/>
    </source>
</evidence>
<dbReference type="EMBL" id="CAXDID020000001">
    <property type="protein sequence ID" value="CAL5970288.1"/>
    <property type="molecule type" value="Genomic_DNA"/>
</dbReference>
<comment type="caution">
    <text evidence="2">The sequence shown here is derived from an EMBL/GenBank/DDBJ whole genome shotgun (WGS) entry which is preliminary data.</text>
</comment>
<dbReference type="Pfam" id="PF03129">
    <property type="entry name" value="HGTP_anticodon"/>
    <property type="match status" value="1"/>
</dbReference>
<dbReference type="InterPro" id="IPR036621">
    <property type="entry name" value="Anticodon-bd_dom_sf"/>
</dbReference>
<protein>
    <submittedName>
        <fullName evidence="2">Glycyl-tRNA_synthetase</fullName>
    </submittedName>
</protein>
<dbReference type="InterPro" id="IPR004154">
    <property type="entry name" value="Anticodon-bd"/>
</dbReference>
<evidence type="ECO:0000313" key="2">
    <source>
        <dbReference type="EMBL" id="CAL5970288.1"/>
    </source>
</evidence>